<sequence length="60" mass="7048">MMHPRPAVSARFRRVHCDADRARDWRLRWRPRLERATRYAAWIITGIALAMAAMSMGLQP</sequence>
<protein>
    <submittedName>
        <fullName evidence="2">Uncharacterized protein</fullName>
    </submittedName>
</protein>
<dbReference type="EMBL" id="CP049109">
    <property type="protein sequence ID" value="QIG79960.1"/>
    <property type="molecule type" value="Genomic_DNA"/>
</dbReference>
<feature type="transmembrane region" description="Helical" evidence="1">
    <location>
        <begin position="39"/>
        <end position="58"/>
    </location>
</feature>
<evidence type="ECO:0000313" key="2">
    <source>
        <dbReference type="EMBL" id="QIG79960.1"/>
    </source>
</evidence>
<evidence type="ECO:0000313" key="3">
    <source>
        <dbReference type="Proteomes" id="UP000501568"/>
    </source>
</evidence>
<gene>
    <name evidence="2" type="ORF">G5C33_09355</name>
</gene>
<dbReference type="AlphaFoldDB" id="A0A6G6Y4X9"/>
<dbReference type="RefSeq" id="WP_165326963.1">
    <property type="nucleotide sequence ID" value="NZ_CP049109.1"/>
</dbReference>
<organism evidence="2 3">
    <name type="scientific">Stakelama tenebrarum</name>
    <dbReference type="NCBI Taxonomy" id="2711215"/>
    <lineage>
        <taxon>Bacteria</taxon>
        <taxon>Pseudomonadati</taxon>
        <taxon>Pseudomonadota</taxon>
        <taxon>Alphaproteobacteria</taxon>
        <taxon>Sphingomonadales</taxon>
        <taxon>Sphingomonadaceae</taxon>
        <taxon>Stakelama</taxon>
    </lineage>
</organism>
<keyword evidence="1" id="KW-0472">Membrane</keyword>
<reference evidence="2 3" key="1">
    <citation type="submission" date="2020-02" db="EMBL/GenBank/DDBJ databases">
        <authorList>
            <person name="Zheng R.K."/>
            <person name="Sun C.M."/>
        </authorList>
    </citation>
    <scope>NUCLEOTIDE SEQUENCE [LARGE SCALE GENOMIC DNA]</scope>
    <source>
        <strain evidence="3">zrk23</strain>
    </source>
</reference>
<dbReference type="KEGG" id="spzr:G5C33_09355"/>
<evidence type="ECO:0000256" key="1">
    <source>
        <dbReference type="SAM" id="Phobius"/>
    </source>
</evidence>
<name>A0A6G6Y4X9_9SPHN</name>
<accession>A0A6G6Y4X9</accession>
<proteinExistence type="predicted"/>
<keyword evidence="1" id="KW-1133">Transmembrane helix</keyword>
<keyword evidence="1" id="KW-0812">Transmembrane</keyword>
<dbReference type="Proteomes" id="UP000501568">
    <property type="component" value="Chromosome"/>
</dbReference>
<keyword evidence="3" id="KW-1185">Reference proteome</keyword>